<name>A0A0D8ZPX0_9CYAN</name>
<feature type="domain" description="DUF5615" evidence="1">
    <location>
        <begin position="1"/>
        <end position="108"/>
    </location>
</feature>
<dbReference type="Proteomes" id="UP000032452">
    <property type="component" value="Unassembled WGS sequence"/>
</dbReference>
<keyword evidence="3" id="KW-1185">Reference proteome</keyword>
<dbReference type="InterPro" id="IPR041049">
    <property type="entry name" value="DUF5615"/>
</dbReference>
<proteinExistence type="predicted"/>
<protein>
    <recommendedName>
        <fullName evidence="1">DUF5615 domain-containing protein</fullName>
    </recommendedName>
</protein>
<dbReference type="STRING" id="1618023.UH38_16195"/>
<comment type="caution">
    <text evidence="2">The sequence shown here is derived from an EMBL/GenBank/DDBJ whole genome shotgun (WGS) entry which is preliminary data.</text>
</comment>
<dbReference type="EMBL" id="JYON01000018">
    <property type="protein sequence ID" value="KJH70770.1"/>
    <property type="molecule type" value="Genomic_DNA"/>
</dbReference>
<dbReference type="AlphaFoldDB" id="A0A0D8ZPX0"/>
<gene>
    <name evidence="2" type="ORF">UH38_16195</name>
</gene>
<dbReference type="InterPro" id="IPR029060">
    <property type="entry name" value="PIN-like_dom_sf"/>
</dbReference>
<reference evidence="2 3" key="1">
    <citation type="submission" date="2015-02" db="EMBL/GenBank/DDBJ databases">
        <title>Draft genome of a novel marine cyanobacterium (Chroococcales) isolated from South Atlantic Ocean.</title>
        <authorList>
            <person name="Rigonato J."/>
            <person name="Alvarenga D.O."/>
            <person name="Branco L.H."/>
            <person name="Varani A.M."/>
            <person name="Brandini F.P."/>
            <person name="Fiore M.F."/>
        </authorList>
    </citation>
    <scope>NUCLEOTIDE SEQUENCE [LARGE SCALE GENOMIC DNA]</scope>
    <source>
        <strain evidence="2 3">CENA595</strain>
    </source>
</reference>
<accession>A0A0D8ZPX0</accession>
<dbReference type="RefSeq" id="WP_045055715.1">
    <property type="nucleotide sequence ID" value="NZ_CAWMDP010000005.1"/>
</dbReference>
<evidence type="ECO:0000313" key="3">
    <source>
        <dbReference type="Proteomes" id="UP000032452"/>
    </source>
</evidence>
<organism evidence="2 3">
    <name type="scientific">Aliterella atlantica CENA595</name>
    <dbReference type="NCBI Taxonomy" id="1618023"/>
    <lineage>
        <taxon>Bacteria</taxon>
        <taxon>Bacillati</taxon>
        <taxon>Cyanobacteriota</taxon>
        <taxon>Cyanophyceae</taxon>
        <taxon>Chroococcidiopsidales</taxon>
        <taxon>Aliterellaceae</taxon>
        <taxon>Aliterella</taxon>
    </lineage>
</organism>
<evidence type="ECO:0000259" key="1">
    <source>
        <dbReference type="Pfam" id="PF18480"/>
    </source>
</evidence>
<dbReference type="Pfam" id="PF18480">
    <property type="entry name" value="DUF5615"/>
    <property type="match status" value="1"/>
</dbReference>
<sequence length="118" mass="13159">MRILADENFPLVAVEALQQQGHDVIWIRTDAPGSSDRVILARAQVENRIIVTFDKDFGELAFRFGLPALSGIILFRITPSSPERIAEVVVAVLASRDDFAGNFTVVEKDRIRIKPLNN</sequence>
<dbReference type="SUPFAM" id="SSF88723">
    <property type="entry name" value="PIN domain-like"/>
    <property type="match status" value="1"/>
</dbReference>
<dbReference type="OrthoDB" id="9806751at2"/>
<evidence type="ECO:0000313" key="2">
    <source>
        <dbReference type="EMBL" id="KJH70770.1"/>
    </source>
</evidence>